<dbReference type="Pfam" id="PF00154">
    <property type="entry name" value="RecA_N"/>
    <property type="match status" value="1"/>
</dbReference>
<dbReference type="PROSITE" id="PS50163">
    <property type="entry name" value="RECA_3"/>
    <property type="match status" value="1"/>
</dbReference>
<comment type="caution">
    <text evidence="9">The sequence shown here is derived from an EMBL/GenBank/DDBJ whole genome shotgun (WGS) entry which is preliminary data.</text>
</comment>
<evidence type="ECO:0000256" key="5">
    <source>
        <dbReference type="ARBA" id="ARBA00023125"/>
    </source>
</evidence>
<dbReference type="InterPro" id="IPR013765">
    <property type="entry name" value="DNA_recomb/repair_RecA"/>
</dbReference>
<dbReference type="EMBL" id="JAGQLG010000201">
    <property type="protein sequence ID" value="MCA9382667.1"/>
    <property type="molecule type" value="Genomic_DNA"/>
</dbReference>
<proteinExistence type="inferred from homology"/>
<evidence type="ECO:0000313" key="9">
    <source>
        <dbReference type="EMBL" id="MCA9382667.1"/>
    </source>
</evidence>
<evidence type="ECO:0000313" key="10">
    <source>
        <dbReference type="Proteomes" id="UP000782843"/>
    </source>
</evidence>
<dbReference type="AlphaFoldDB" id="A0A955L4G8"/>
<evidence type="ECO:0000259" key="8">
    <source>
        <dbReference type="PROSITE" id="PS50163"/>
    </source>
</evidence>
<feature type="domain" description="RecA family profile 2" evidence="8">
    <location>
        <begin position="216"/>
        <end position="287"/>
    </location>
</feature>
<dbReference type="Pfam" id="PF21096">
    <property type="entry name" value="RecA_C"/>
    <property type="match status" value="1"/>
</dbReference>
<sequence length="342" mass="38808">MKKESNTLEQPKGKNLKATLAKLNKGLSEGDMFKLASEQPEDYFKIHYLSTGSPYFDYKLQTEDFGGVPIGRTTIVVGTEGSGKTSFALMVGAIMQKTTGKYLVYFDGERTVSESYIDRLGIDRSLFLHYKDNNLERMLDAAQEFSVTEGIGMIVIDSLPMFTSTVVEEKAAEQNTIGIEARKYNTKMPIIGGNCSRYNIALLCINQYRKDPGSMGDPRVMPRGEWQKFHSSLTIDLTKKDLIFDKEKRLIGNAIDVRIKKSKLEAFDKKEFTVNFYYDYGFDRFDDGTALLIETGIIDQAGSWFVLPNDEKIQGQANVADFFRSNEEYMEELLKTVIKEKE</sequence>
<gene>
    <name evidence="9" type="ORF">KC660_04660</name>
</gene>
<dbReference type="PRINTS" id="PR00142">
    <property type="entry name" value="RECA"/>
</dbReference>
<dbReference type="Gene3D" id="3.30.250.10">
    <property type="entry name" value="RecA protein, C-terminal domain"/>
    <property type="match status" value="1"/>
</dbReference>
<evidence type="ECO:0000256" key="3">
    <source>
        <dbReference type="ARBA" id="ARBA00022741"/>
    </source>
</evidence>
<dbReference type="InterPro" id="IPR049428">
    <property type="entry name" value="RecA-like_N"/>
</dbReference>
<evidence type="ECO:0000256" key="2">
    <source>
        <dbReference type="ARBA" id="ARBA00015553"/>
    </source>
</evidence>
<dbReference type="GO" id="GO:0005524">
    <property type="term" value="F:ATP binding"/>
    <property type="evidence" value="ECO:0007669"/>
    <property type="project" value="UniProtKB-KW"/>
</dbReference>
<reference evidence="9" key="1">
    <citation type="submission" date="2020-04" db="EMBL/GenBank/DDBJ databases">
        <authorList>
            <person name="Zhang T."/>
        </authorList>
    </citation>
    <scope>NUCLEOTIDE SEQUENCE</scope>
    <source>
        <strain evidence="9">HKST-UBA10</strain>
    </source>
</reference>
<evidence type="ECO:0000256" key="4">
    <source>
        <dbReference type="ARBA" id="ARBA00022840"/>
    </source>
</evidence>
<dbReference type="GO" id="GO:0008094">
    <property type="term" value="F:ATP-dependent activity, acting on DNA"/>
    <property type="evidence" value="ECO:0007669"/>
    <property type="project" value="InterPro"/>
</dbReference>
<keyword evidence="7" id="KW-0227">DNA damage</keyword>
<dbReference type="SUPFAM" id="SSF52540">
    <property type="entry name" value="P-loop containing nucleoside triphosphate hydrolases"/>
    <property type="match status" value="1"/>
</dbReference>
<dbReference type="Gene3D" id="3.40.50.300">
    <property type="entry name" value="P-loop containing nucleotide triphosphate hydrolases"/>
    <property type="match status" value="1"/>
</dbReference>
<keyword evidence="3 7" id="KW-0547">Nucleotide-binding</keyword>
<accession>A0A955L4G8</accession>
<dbReference type="GO" id="GO:0003697">
    <property type="term" value="F:single-stranded DNA binding"/>
    <property type="evidence" value="ECO:0007669"/>
    <property type="project" value="InterPro"/>
</dbReference>
<dbReference type="SUPFAM" id="SSF54752">
    <property type="entry name" value="RecA protein, C-terminal domain"/>
    <property type="match status" value="1"/>
</dbReference>
<evidence type="ECO:0000256" key="1">
    <source>
        <dbReference type="ARBA" id="ARBA00009391"/>
    </source>
</evidence>
<dbReference type="InterPro" id="IPR020587">
    <property type="entry name" value="RecA_monomer-monomer_interface"/>
</dbReference>
<dbReference type="SMART" id="SM00382">
    <property type="entry name" value="AAA"/>
    <property type="match status" value="1"/>
</dbReference>
<keyword evidence="6 7" id="KW-0233">DNA recombination</keyword>
<reference evidence="9" key="2">
    <citation type="journal article" date="2021" name="Microbiome">
        <title>Successional dynamics and alternative stable states in a saline activated sludge microbial community over 9 years.</title>
        <authorList>
            <person name="Wang Y."/>
            <person name="Ye J."/>
            <person name="Ju F."/>
            <person name="Liu L."/>
            <person name="Boyd J.A."/>
            <person name="Deng Y."/>
            <person name="Parks D.H."/>
            <person name="Jiang X."/>
            <person name="Yin X."/>
            <person name="Woodcroft B.J."/>
            <person name="Tyson G.W."/>
            <person name="Hugenholtz P."/>
            <person name="Polz M.F."/>
            <person name="Zhang T."/>
        </authorList>
    </citation>
    <scope>NUCLEOTIDE SEQUENCE</scope>
    <source>
        <strain evidence="9">HKST-UBA10</strain>
    </source>
</reference>
<dbReference type="InterPro" id="IPR003593">
    <property type="entry name" value="AAA+_ATPase"/>
</dbReference>
<comment type="similarity">
    <text evidence="1 7">Belongs to the RecA family.</text>
</comment>
<dbReference type="InterPro" id="IPR027417">
    <property type="entry name" value="P-loop_NTPase"/>
</dbReference>
<evidence type="ECO:0000256" key="7">
    <source>
        <dbReference type="RuleBase" id="RU004527"/>
    </source>
</evidence>
<organism evidence="9 10">
    <name type="scientific">Candidatus Dojkabacteria bacterium</name>
    <dbReference type="NCBI Taxonomy" id="2099670"/>
    <lineage>
        <taxon>Bacteria</taxon>
        <taxon>Candidatus Dojkabacteria</taxon>
    </lineage>
</organism>
<keyword evidence="5 7" id="KW-0238">DNA-binding</keyword>
<dbReference type="InterPro" id="IPR049261">
    <property type="entry name" value="RecA-like_C"/>
</dbReference>
<dbReference type="Proteomes" id="UP000782843">
    <property type="component" value="Unassembled WGS sequence"/>
</dbReference>
<dbReference type="PANTHER" id="PTHR45900">
    <property type="entry name" value="RECA"/>
    <property type="match status" value="1"/>
</dbReference>
<dbReference type="PANTHER" id="PTHR45900:SF1">
    <property type="entry name" value="MITOCHONDRIAL DNA REPAIR PROTEIN RECA HOMOLOG-RELATED"/>
    <property type="match status" value="1"/>
</dbReference>
<dbReference type="InterPro" id="IPR023400">
    <property type="entry name" value="RecA_C_sf"/>
</dbReference>
<protein>
    <recommendedName>
        <fullName evidence="2">Protein RecA</fullName>
    </recommendedName>
</protein>
<dbReference type="GO" id="GO:0006310">
    <property type="term" value="P:DNA recombination"/>
    <property type="evidence" value="ECO:0007669"/>
    <property type="project" value="UniProtKB-KW"/>
</dbReference>
<evidence type="ECO:0000256" key="6">
    <source>
        <dbReference type="ARBA" id="ARBA00023172"/>
    </source>
</evidence>
<name>A0A955L4G8_9BACT</name>
<dbReference type="GO" id="GO:0006281">
    <property type="term" value="P:DNA repair"/>
    <property type="evidence" value="ECO:0007669"/>
    <property type="project" value="InterPro"/>
</dbReference>
<keyword evidence="4 7" id="KW-0067">ATP-binding</keyword>